<gene>
    <name evidence="2" type="ORF">KHLLAP_LOCUS3258</name>
</gene>
<feature type="region of interest" description="Disordered" evidence="1">
    <location>
        <begin position="646"/>
        <end position="799"/>
    </location>
</feature>
<protein>
    <submittedName>
        <fullName evidence="2">Uu.00g101840.m01.CDS01</fullName>
    </submittedName>
</protein>
<feature type="region of interest" description="Disordered" evidence="1">
    <location>
        <begin position="405"/>
        <end position="447"/>
    </location>
</feature>
<feature type="region of interest" description="Disordered" evidence="1">
    <location>
        <begin position="571"/>
        <end position="631"/>
    </location>
</feature>
<accession>A0AAI8VDA7</accession>
<feature type="compositionally biased region" description="Acidic residues" evidence="1">
    <location>
        <begin position="423"/>
        <end position="443"/>
    </location>
</feature>
<feature type="compositionally biased region" description="Polar residues" evidence="1">
    <location>
        <begin position="143"/>
        <end position="154"/>
    </location>
</feature>
<feature type="compositionally biased region" description="Low complexity" evidence="1">
    <location>
        <begin position="776"/>
        <end position="788"/>
    </location>
</feature>
<evidence type="ECO:0000313" key="2">
    <source>
        <dbReference type="EMBL" id="CAJ2502790.1"/>
    </source>
</evidence>
<feature type="compositionally biased region" description="Polar residues" evidence="1">
    <location>
        <begin position="691"/>
        <end position="713"/>
    </location>
</feature>
<feature type="compositionally biased region" description="Basic and acidic residues" evidence="1">
    <location>
        <begin position="49"/>
        <end position="61"/>
    </location>
</feature>
<dbReference type="EMBL" id="CAUWAG010000004">
    <property type="protein sequence ID" value="CAJ2502790.1"/>
    <property type="molecule type" value="Genomic_DNA"/>
</dbReference>
<feature type="compositionally biased region" description="Low complexity" evidence="1">
    <location>
        <begin position="117"/>
        <end position="142"/>
    </location>
</feature>
<feature type="compositionally biased region" description="Low complexity" evidence="1">
    <location>
        <begin position="749"/>
        <end position="761"/>
    </location>
</feature>
<organism evidence="2 3">
    <name type="scientific">Anthostomella pinea</name>
    <dbReference type="NCBI Taxonomy" id="933095"/>
    <lineage>
        <taxon>Eukaryota</taxon>
        <taxon>Fungi</taxon>
        <taxon>Dikarya</taxon>
        <taxon>Ascomycota</taxon>
        <taxon>Pezizomycotina</taxon>
        <taxon>Sordariomycetes</taxon>
        <taxon>Xylariomycetidae</taxon>
        <taxon>Xylariales</taxon>
        <taxon>Xylariaceae</taxon>
        <taxon>Anthostomella</taxon>
    </lineage>
</organism>
<feature type="region of interest" description="Disordered" evidence="1">
    <location>
        <begin position="498"/>
        <end position="538"/>
    </location>
</feature>
<feature type="compositionally biased region" description="Polar residues" evidence="1">
    <location>
        <begin position="605"/>
        <end position="615"/>
    </location>
</feature>
<reference evidence="2" key="1">
    <citation type="submission" date="2023-10" db="EMBL/GenBank/DDBJ databases">
        <authorList>
            <person name="Hackl T."/>
        </authorList>
    </citation>
    <scope>NUCLEOTIDE SEQUENCE</scope>
</reference>
<comment type="caution">
    <text evidence="2">The sequence shown here is derived from an EMBL/GenBank/DDBJ whole genome shotgun (WGS) entry which is preliminary data.</text>
</comment>
<dbReference type="AlphaFoldDB" id="A0AAI8VDA7"/>
<evidence type="ECO:0000313" key="3">
    <source>
        <dbReference type="Proteomes" id="UP001295740"/>
    </source>
</evidence>
<keyword evidence="3" id="KW-1185">Reference proteome</keyword>
<feature type="region of interest" description="Disordered" evidence="1">
    <location>
        <begin position="38"/>
        <end position="203"/>
    </location>
</feature>
<proteinExistence type="predicted"/>
<evidence type="ECO:0000256" key="1">
    <source>
        <dbReference type="SAM" id="MobiDB-lite"/>
    </source>
</evidence>
<name>A0AAI8VDA7_9PEZI</name>
<dbReference type="Proteomes" id="UP001295740">
    <property type="component" value="Unassembled WGS sequence"/>
</dbReference>
<sequence>MDVTSLLNAASAVHKEAALTREGSNSMDQTLISSILDEGTSYSPFTRAESPEKTPSRRTSDSKPPSRNRTPWDANGYALPLTVDTKSTQAPAGPICYSESPVDSVSPNSEPRHKISDSQSSMSSYASSSTSLTHSRISSMSTVSGMHTMSTIPDVSSLEVRSDCAEQSVGSNKRPRREGVLSPAPILEEPATTGHGRPGSPSDAMLMSRTIQCPDRMSPPVTIIPKHLRRETGYLVPPDLAKAHKRAASAPDFAPVNSLDRTFPPLPTTHQPTPPPSYHADRRPSYAMDIKSSSPIDDTVPSLEEGVHCMYVDDCDTNSQPRKAISHIFGRNKLCTRMIPPHVWVHYCRKHYQRTRYRNAQEYAKVQCDLVRRQVRRVQSWSDQNREVGTIGVLQDWTLAMRKREQARVQDKSKNKRRRRCEDSDEEDAKDEGVDEEEDEEETIDRAILNGTAVPDWLRKMCRDGYTTAEIVEIVGELKEHMEHHGLTQIPDIEILPNISGNPADEAKPTKAASKRKTSANRESKRQMIGGQSGLPERLIPTTPGASAVRPIHHLAHRPRQTFHGIQEQRAEESYFNSESARGPHYSFSGPLPAPTPQRLGGQPMATQLESSTASGYHDSRRPSHQRSYSEAGSFIHSPEFSFHANTSSQYPSMPPSYHHDPPSYDNRYAQGDRTFAASGPPSYYEDVASSPRTYTTPQFSTWSSPAPSNLSHPSPYAGSRHARHQSTPNSAHPSIPRVSGLDYDHPPASRSPSSFAASPSYHRRQHSFAPLARNYSSYSQPSSIQESDQTKSLYGERR</sequence>